<keyword evidence="4" id="KW-0539">Nucleus</keyword>
<dbReference type="InterPro" id="IPR001005">
    <property type="entry name" value="SANT/Myb"/>
</dbReference>
<comment type="caution">
    <text evidence="7">The sequence shown here is derived from an EMBL/GenBank/DDBJ whole genome shotgun (WGS) entry which is preliminary data.</text>
</comment>
<dbReference type="SUPFAM" id="SSF46689">
    <property type="entry name" value="Homeodomain-like"/>
    <property type="match status" value="1"/>
</dbReference>
<dbReference type="PROSITE" id="PS50090">
    <property type="entry name" value="MYB_LIKE"/>
    <property type="match status" value="1"/>
</dbReference>
<evidence type="ECO:0000256" key="3">
    <source>
        <dbReference type="ARBA" id="ARBA00023125"/>
    </source>
</evidence>
<dbReference type="GO" id="GO:0003677">
    <property type="term" value="F:DNA binding"/>
    <property type="evidence" value="ECO:0007669"/>
    <property type="project" value="UniProtKB-KW"/>
</dbReference>
<keyword evidence="2" id="KW-0677">Repeat</keyword>
<dbReference type="InterPro" id="IPR009057">
    <property type="entry name" value="Homeodomain-like_sf"/>
</dbReference>
<dbReference type="AlphaFoldDB" id="A0A4U5QSM9"/>
<evidence type="ECO:0000259" key="5">
    <source>
        <dbReference type="PROSITE" id="PS50090"/>
    </source>
</evidence>
<gene>
    <name evidence="7" type="ORF">D5086_0000063180</name>
</gene>
<evidence type="ECO:0000256" key="1">
    <source>
        <dbReference type="ARBA" id="ARBA00004123"/>
    </source>
</evidence>
<dbReference type="InterPro" id="IPR015495">
    <property type="entry name" value="Myb_TF_plants"/>
</dbReference>
<evidence type="ECO:0000313" key="7">
    <source>
        <dbReference type="EMBL" id="TKS12467.1"/>
    </source>
</evidence>
<evidence type="ECO:0000256" key="2">
    <source>
        <dbReference type="ARBA" id="ARBA00022737"/>
    </source>
</evidence>
<dbReference type="STRING" id="43335.A0A4U5QSM9"/>
<dbReference type="PANTHER" id="PTHR47994">
    <property type="entry name" value="F14D16.11-RELATED"/>
    <property type="match status" value="1"/>
</dbReference>
<dbReference type="Pfam" id="PF00249">
    <property type="entry name" value="Myb_DNA-binding"/>
    <property type="match status" value="1"/>
</dbReference>
<evidence type="ECO:0000259" key="6">
    <source>
        <dbReference type="PROSITE" id="PS51294"/>
    </source>
</evidence>
<feature type="domain" description="HTH myb-type" evidence="6">
    <location>
        <begin position="51"/>
        <end position="78"/>
    </location>
</feature>
<accession>A0A4U5QSM9</accession>
<feature type="domain" description="Myb-like" evidence="5">
    <location>
        <begin position="44"/>
        <end position="74"/>
    </location>
</feature>
<dbReference type="InterPro" id="IPR017930">
    <property type="entry name" value="Myb_dom"/>
</dbReference>
<reference evidence="7" key="1">
    <citation type="submission" date="2018-10" db="EMBL/GenBank/DDBJ databases">
        <title>Population genomic analysis revealed the cold adaptation of white poplar.</title>
        <authorList>
            <person name="Liu Y.-J."/>
        </authorList>
    </citation>
    <scope>NUCLEOTIDE SEQUENCE [LARGE SCALE GENOMIC DNA]</scope>
    <source>
        <strain evidence="7">PAL-ZL1</strain>
    </source>
</reference>
<protein>
    <submittedName>
        <fullName evidence="7">Putative MYB transcription factor family protein</fullName>
    </submittedName>
</protein>
<dbReference type="EMBL" id="RCHU01000170">
    <property type="protein sequence ID" value="TKS12467.1"/>
    <property type="molecule type" value="Genomic_DNA"/>
</dbReference>
<keyword evidence="3" id="KW-0238">DNA-binding</keyword>
<dbReference type="GO" id="GO:0005634">
    <property type="term" value="C:nucleus"/>
    <property type="evidence" value="ECO:0007669"/>
    <property type="project" value="UniProtKB-SubCell"/>
</dbReference>
<sequence length="117" mass="12824">MNNAVSSRAKAHRGALHFCPHSVLFGISSQFSVVASHNKLNIRGSLQEMEWSIIAQQLPGRTDNDVKNYWNARLRKKLSEMGIDPVTHKPFSKILADYGNIGGLVNLGAELGHSAEA</sequence>
<proteinExistence type="predicted"/>
<evidence type="ECO:0000256" key="4">
    <source>
        <dbReference type="ARBA" id="ARBA00023242"/>
    </source>
</evidence>
<dbReference type="PROSITE" id="PS51294">
    <property type="entry name" value="HTH_MYB"/>
    <property type="match status" value="1"/>
</dbReference>
<comment type="subcellular location">
    <subcellularLocation>
        <location evidence="1">Nucleus</location>
    </subcellularLocation>
</comment>
<name>A0A4U5QSM9_POPAL</name>
<dbReference type="Gene3D" id="1.10.10.60">
    <property type="entry name" value="Homeodomain-like"/>
    <property type="match status" value="1"/>
</dbReference>
<dbReference type="CDD" id="cd00167">
    <property type="entry name" value="SANT"/>
    <property type="match status" value="1"/>
</dbReference>
<organism evidence="7">
    <name type="scientific">Populus alba</name>
    <name type="common">White poplar</name>
    <dbReference type="NCBI Taxonomy" id="43335"/>
    <lineage>
        <taxon>Eukaryota</taxon>
        <taxon>Viridiplantae</taxon>
        <taxon>Streptophyta</taxon>
        <taxon>Embryophyta</taxon>
        <taxon>Tracheophyta</taxon>
        <taxon>Spermatophyta</taxon>
        <taxon>Magnoliopsida</taxon>
        <taxon>eudicotyledons</taxon>
        <taxon>Gunneridae</taxon>
        <taxon>Pentapetalae</taxon>
        <taxon>rosids</taxon>
        <taxon>fabids</taxon>
        <taxon>Malpighiales</taxon>
        <taxon>Salicaceae</taxon>
        <taxon>Saliceae</taxon>
        <taxon>Populus</taxon>
    </lineage>
</organism>
<dbReference type="PANTHER" id="PTHR47994:SF5">
    <property type="entry name" value="F14D16.11-RELATED"/>
    <property type="match status" value="1"/>
</dbReference>